<reference evidence="3 4" key="1">
    <citation type="submission" date="2019-07" db="EMBL/GenBank/DDBJ databases">
        <title>Draft genome sequences of 15 bacterial species constituting the stable defined intestinal microbiota of the GM15 gnotobiotic mouse model.</title>
        <authorList>
            <person name="Elie C."/>
            <person name="Mathieu A."/>
            <person name="Saliou A."/>
            <person name="Darnaud M."/>
            <person name="Leulier F."/>
            <person name="Tamellini A."/>
        </authorList>
    </citation>
    <scope>NUCLEOTIDE SEQUENCE [LARGE SCALE GENOMIC DNA]</scope>
    <source>
        <strain evidence="4">ASF 502</strain>
    </source>
</reference>
<dbReference type="Pfam" id="PF17836">
    <property type="entry name" value="PglD_N"/>
    <property type="match status" value="1"/>
</dbReference>
<gene>
    <name evidence="3" type="ORF">FMM80_08285</name>
</gene>
<dbReference type="OrthoDB" id="9801456at2"/>
<dbReference type="Proteomes" id="UP000474104">
    <property type="component" value="Unassembled WGS sequence"/>
</dbReference>
<proteinExistence type="predicted"/>
<name>A0A9X5CCG3_9FIRM</name>
<dbReference type="SUPFAM" id="SSF51161">
    <property type="entry name" value="Trimeric LpxA-like enzymes"/>
    <property type="match status" value="1"/>
</dbReference>
<sequence length="212" mass="21867">MDERKRLVLLGGGGHCSSVLDTAKRMGMFDEIVITDCNMAVGSEFMGSRVVGTDDVLLQLFQAGIRMAFISMGSIKSTKLREVLCRRAMDVGFDFPNIIDPSASVSEYAVLGKGIFAGKNAVINAGARVGDMAIINTGAIVEHGSSIGSFSHISVGAVVCGDSEIGNSVFVGANAAIIQGVKVGANSIVGAGSVVLKDAAPDSRIVGHRSSC</sequence>
<feature type="binding site" evidence="1">
    <location>
        <position position="152"/>
    </location>
    <ligand>
        <name>acetyl-CoA</name>
        <dbReference type="ChEBI" id="CHEBI:57288"/>
    </ligand>
</feature>
<evidence type="ECO:0000313" key="4">
    <source>
        <dbReference type="Proteomes" id="UP000474104"/>
    </source>
</evidence>
<feature type="domain" description="PglD N-terminal" evidence="2">
    <location>
        <begin position="6"/>
        <end position="76"/>
    </location>
</feature>
<dbReference type="PANTHER" id="PTHR43300:SF7">
    <property type="entry name" value="UDP-N-ACETYLBACILLOSAMINE N-ACETYLTRANSFERASE"/>
    <property type="match status" value="1"/>
</dbReference>
<evidence type="ECO:0000256" key="1">
    <source>
        <dbReference type="PIRSR" id="PIRSR620019-2"/>
    </source>
</evidence>
<dbReference type="Gene3D" id="3.40.50.20">
    <property type="match status" value="1"/>
</dbReference>
<dbReference type="AlphaFoldDB" id="A0A9X5CCG3"/>
<dbReference type="PANTHER" id="PTHR43300">
    <property type="entry name" value="ACETYLTRANSFERASE"/>
    <property type="match status" value="1"/>
</dbReference>
<evidence type="ECO:0000259" key="2">
    <source>
        <dbReference type="Pfam" id="PF17836"/>
    </source>
</evidence>
<dbReference type="Gene3D" id="2.160.10.10">
    <property type="entry name" value="Hexapeptide repeat proteins"/>
    <property type="match status" value="1"/>
</dbReference>
<dbReference type="RefSeq" id="WP_004071935.1">
    <property type="nucleotide sequence ID" value="NZ_VIRB01000054.1"/>
</dbReference>
<dbReference type="NCBIfam" id="TIGR03570">
    <property type="entry name" value="NeuD_NnaD"/>
    <property type="match status" value="1"/>
</dbReference>
<dbReference type="InterPro" id="IPR011004">
    <property type="entry name" value="Trimer_LpxA-like_sf"/>
</dbReference>
<dbReference type="InterPro" id="IPR001451">
    <property type="entry name" value="Hexapep"/>
</dbReference>
<organism evidence="3 4">
    <name type="scientific">Schaedlerella arabinosiphila</name>
    <dbReference type="NCBI Taxonomy" id="2044587"/>
    <lineage>
        <taxon>Bacteria</taxon>
        <taxon>Bacillati</taxon>
        <taxon>Bacillota</taxon>
        <taxon>Clostridia</taxon>
        <taxon>Lachnospirales</taxon>
        <taxon>Lachnospiraceae</taxon>
        <taxon>Schaedlerella</taxon>
    </lineage>
</organism>
<dbReference type="Pfam" id="PF00132">
    <property type="entry name" value="Hexapep"/>
    <property type="match status" value="1"/>
</dbReference>
<dbReference type="CDD" id="cd03360">
    <property type="entry name" value="LbH_AT_putative"/>
    <property type="match status" value="1"/>
</dbReference>
<dbReference type="InterPro" id="IPR050179">
    <property type="entry name" value="Trans_hexapeptide_repeat"/>
</dbReference>
<evidence type="ECO:0000313" key="3">
    <source>
        <dbReference type="EMBL" id="NDO68676.1"/>
    </source>
</evidence>
<comment type="caution">
    <text evidence="3">The sequence shown here is derived from an EMBL/GenBank/DDBJ whole genome shotgun (WGS) entry which is preliminary data.</text>
</comment>
<accession>A0A9X5CCG3</accession>
<protein>
    <submittedName>
        <fullName evidence="3">Acetyltransferase</fullName>
    </submittedName>
</protein>
<dbReference type="InterPro" id="IPR041561">
    <property type="entry name" value="PglD_N"/>
</dbReference>
<dbReference type="EMBL" id="VIRB01000054">
    <property type="protein sequence ID" value="NDO68676.1"/>
    <property type="molecule type" value="Genomic_DNA"/>
</dbReference>
<dbReference type="InterPro" id="IPR020019">
    <property type="entry name" value="AcTrfase_PglD-like"/>
</dbReference>